<protein>
    <submittedName>
        <fullName evidence="2">Uncharacterized protein</fullName>
    </submittedName>
</protein>
<accession>A0A940MCP5</accession>
<sequence>MTGQAQDQSQQTQSQAQQPSWNPFATLEQVGLLALGAVDLALDQVRRAAGQGQGVASRSDLRELVADGVQDLKVRGELASKRVAASDSDNYLELMAHRAIARNGITGDAPAAGKTAPPHA</sequence>
<reference evidence="2" key="1">
    <citation type="submission" date="2021-03" db="EMBL/GenBank/DDBJ databases">
        <title>Whole genome sequence of Streptomyces bomunensis MMS17-BM035.</title>
        <authorList>
            <person name="Lee J.H."/>
        </authorList>
    </citation>
    <scope>NUCLEOTIDE SEQUENCE</scope>
    <source>
        <strain evidence="2">MMS17-BM035</strain>
    </source>
</reference>
<keyword evidence="3" id="KW-1185">Reference proteome</keyword>
<proteinExistence type="predicted"/>
<feature type="compositionally biased region" description="Low complexity" evidence="1">
    <location>
        <begin position="1"/>
        <end position="18"/>
    </location>
</feature>
<name>A0A940MCP5_9ACTN</name>
<evidence type="ECO:0000313" key="2">
    <source>
        <dbReference type="EMBL" id="MBP0460560.1"/>
    </source>
</evidence>
<organism evidence="2 3">
    <name type="scientific">Streptomyces montanisoli</name>
    <dbReference type="NCBI Taxonomy" id="2798581"/>
    <lineage>
        <taxon>Bacteria</taxon>
        <taxon>Bacillati</taxon>
        <taxon>Actinomycetota</taxon>
        <taxon>Actinomycetes</taxon>
        <taxon>Kitasatosporales</taxon>
        <taxon>Streptomycetaceae</taxon>
        <taxon>Streptomyces</taxon>
    </lineage>
</organism>
<dbReference type="RefSeq" id="WP_209343165.1">
    <property type="nucleotide sequence ID" value="NZ_JAGIQL010000122.1"/>
</dbReference>
<evidence type="ECO:0000313" key="3">
    <source>
        <dbReference type="Proteomes" id="UP000670475"/>
    </source>
</evidence>
<comment type="caution">
    <text evidence="2">The sequence shown here is derived from an EMBL/GenBank/DDBJ whole genome shotgun (WGS) entry which is preliminary data.</text>
</comment>
<dbReference type="Proteomes" id="UP000670475">
    <property type="component" value="Unassembled WGS sequence"/>
</dbReference>
<dbReference type="EMBL" id="JAGIQL010000122">
    <property type="protein sequence ID" value="MBP0460560.1"/>
    <property type="molecule type" value="Genomic_DNA"/>
</dbReference>
<feature type="region of interest" description="Disordered" evidence="1">
    <location>
        <begin position="1"/>
        <end position="22"/>
    </location>
</feature>
<dbReference type="AlphaFoldDB" id="A0A940MCP5"/>
<evidence type="ECO:0000256" key="1">
    <source>
        <dbReference type="SAM" id="MobiDB-lite"/>
    </source>
</evidence>
<gene>
    <name evidence="2" type="ORF">JFN87_24180</name>
</gene>